<protein>
    <submittedName>
        <fullName evidence="3">Probable FBD-associated F-box protein At1g32375 isoform X1</fullName>
    </submittedName>
</protein>
<evidence type="ECO:0000313" key="3">
    <source>
        <dbReference type="RefSeq" id="XP_018473651.2"/>
    </source>
</evidence>
<dbReference type="Pfam" id="PF08387">
    <property type="entry name" value="FBD"/>
    <property type="match status" value="1"/>
</dbReference>
<dbReference type="RefSeq" id="XP_018473651.2">
    <property type="nucleotide sequence ID" value="XM_018618149.2"/>
</dbReference>
<dbReference type="SMART" id="SM00579">
    <property type="entry name" value="FBD"/>
    <property type="match status" value="1"/>
</dbReference>
<dbReference type="PANTHER" id="PTHR31900">
    <property type="entry name" value="F-BOX/RNI SUPERFAMILY PROTEIN-RELATED"/>
    <property type="match status" value="1"/>
</dbReference>
<dbReference type="GeneID" id="108844860"/>
<dbReference type="SUPFAM" id="SSF81383">
    <property type="entry name" value="F-box domain"/>
    <property type="match status" value="1"/>
</dbReference>
<dbReference type="PANTHER" id="PTHR31900:SF34">
    <property type="entry name" value="EMB|CAB62440.1-RELATED"/>
    <property type="match status" value="1"/>
</dbReference>
<dbReference type="InterPro" id="IPR006566">
    <property type="entry name" value="FBD"/>
</dbReference>
<evidence type="ECO:0000259" key="1">
    <source>
        <dbReference type="SMART" id="SM00579"/>
    </source>
</evidence>
<dbReference type="Gene3D" id="1.20.1280.50">
    <property type="match status" value="1"/>
</dbReference>
<dbReference type="OrthoDB" id="612216at2759"/>
<gene>
    <name evidence="3" type="primary">LOC108844860</name>
</gene>
<reference evidence="3" key="2">
    <citation type="submission" date="2025-08" db="UniProtKB">
        <authorList>
            <consortium name="RefSeq"/>
        </authorList>
    </citation>
    <scope>IDENTIFICATION</scope>
    <source>
        <tissue evidence="3">Leaf</tissue>
    </source>
</reference>
<dbReference type="InterPro" id="IPR036047">
    <property type="entry name" value="F-box-like_dom_sf"/>
</dbReference>
<sequence length="276" mass="31822">MTSLCRISHPFCSCRSVMDRISQLPEHLLLRILSLLPSTKDVVDTMVLSKRWQFLWTLVPRLVYDGIHQNTTKETFSKFVDRSLLLHEAPVLDYLQFRLGWKSSDVDNIGVWARAVSRHSGNILSSISPVRVLYLRLSSLEDAYPSSGCIFHRLVDFKLCRCERQWLDLLMCVLRDSPKLRTLKLVQQYGYQADDPNPCWSEPSLVPECLLSSLETLECESYEGTKKEKEVVEYILRNGRCLRKVTISSRSTDSNKKIKELALSFRSSPICQVVFN</sequence>
<dbReference type="Proteomes" id="UP000504610">
    <property type="component" value="Chromosome 3"/>
</dbReference>
<dbReference type="KEGG" id="rsz:108844860"/>
<evidence type="ECO:0000313" key="2">
    <source>
        <dbReference type="Proteomes" id="UP000504610"/>
    </source>
</evidence>
<feature type="domain" description="FBD" evidence="1">
    <location>
        <begin position="208"/>
        <end position="276"/>
    </location>
</feature>
<proteinExistence type="predicted"/>
<dbReference type="InterPro" id="IPR050232">
    <property type="entry name" value="FBL13/AtMIF1-like"/>
</dbReference>
<dbReference type="AlphaFoldDB" id="A0A6J0MQ49"/>
<name>A0A6J0MQ49_RAPSA</name>
<accession>A0A6J0MQ49</accession>
<reference evidence="2" key="1">
    <citation type="journal article" date="2019" name="Database">
        <title>The radish genome database (RadishGD): an integrated information resource for radish genomics.</title>
        <authorList>
            <person name="Yu H.J."/>
            <person name="Baek S."/>
            <person name="Lee Y.J."/>
            <person name="Cho A."/>
            <person name="Mun J.H."/>
        </authorList>
    </citation>
    <scope>NUCLEOTIDE SEQUENCE [LARGE SCALE GENOMIC DNA]</scope>
    <source>
        <strain evidence="2">cv. WK10039</strain>
    </source>
</reference>
<keyword evidence="2" id="KW-1185">Reference proteome</keyword>
<organism evidence="2 3">
    <name type="scientific">Raphanus sativus</name>
    <name type="common">Radish</name>
    <name type="synonym">Raphanus raphanistrum var. sativus</name>
    <dbReference type="NCBI Taxonomy" id="3726"/>
    <lineage>
        <taxon>Eukaryota</taxon>
        <taxon>Viridiplantae</taxon>
        <taxon>Streptophyta</taxon>
        <taxon>Embryophyta</taxon>
        <taxon>Tracheophyta</taxon>
        <taxon>Spermatophyta</taxon>
        <taxon>Magnoliopsida</taxon>
        <taxon>eudicotyledons</taxon>
        <taxon>Gunneridae</taxon>
        <taxon>Pentapetalae</taxon>
        <taxon>rosids</taxon>
        <taxon>malvids</taxon>
        <taxon>Brassicales</taxon>
        <taxon>Brassicaceae</taxon>
        <taxon>Brassiceae</taxon>
        <taxon>Raphanus</taxon>
    </lineage>
</organism>